<dbReference type="AlphaFoldDB" id="R7GZH4"/>
<dbReference type="Proteomes" id="UP000018072">
    <property type="component" value="Unassembled WGS sequence"/>
</dbReference>
<feature type="region of interest" description="Disordered" evidence="1">
    <location>
        <begin position="30"/>
        <end position="51"/>
    </location>
</feature>
<dbReference type="STRING" id="1263103.BN741_01405"/>
<protein>
    <submittedName>
        <fullName evidence="4">Putative lipoprotein</fullName>
    </submittedName>
</protein>
<dbReference type="Pfam" id="PF19886">
    <property type="entry name" value="DUF6359"/>
    <property type="match status" value="1"/>
</dbReference>
<reference evidence="4" key="1">
    <citation type="submission" date="2012-11" db="EMBL/GenBank/DDBJ databases">
        <title>Dependencies among metagenomic species, viruses, plasmids and units of genetic variation.</title>
        <authorList>
            <person name="Nielsen H.B."/>
            <person name="Almeida M."/>
            <person name="Juncker A.S."/>
            <person name="Rasmussen S."/>
            <person name="Li J."/>
            <person name="Sunagawa S."/>
            <person name="Plichta D."/>
            <person name="Gautier L."/>
            <person name="Le Chatelier E."/>
            <person name="Peletier E."/>
            <person name="Bonde I."/>
            <person name="Nielsen T."/>
            <person name="Manichanh C."/>
            <person name="Arumugam M."/>
            <person name="Batto J."/>
            <person name="Santos M.B.Q.D."/>
            <person name="Blom N."/>
            <person name="Borruel N."/>
            <person name="Burgdorf K.S."/>
            <person name="Boumezbeur F."/>
            <person name="Casellas F."/>
            <person name="Dore J."/>
            <person name="Guarner F."/>
            <person name="Hansen T."/>
            <person name="Hildebrand F."/>
            <person name="Kaas R.S."/>
            <person name="Kennedy S."/>
            <person name="Kristiansen K."/>
            <person name="Kultima J.R."/>
            <person name="Leonard P."/>
            <person name="Levenez F."/>
            <person name="Lund O."/>
            <person name="Moumen B."/>
            <person name="Le Paslier D."/>
            <person name="Pons N."/>
            <person name="Pedersen O."/>
            <person name="Prifti E."/>
            <person name="Qin J."/>
            <person name="Raes J."/>
            <person name="Tap J."/>
            <person name="Tims S."/>
            <person name="Ussery D.W."/>
            <person name="Yamada T."/>
            <person name="MetaHit consortium"/>
            <person name="Renault P."/>
            <person name="Sicheritz-Ponten T."/>
            <person name="Bork P."/>
            <person name="Wang J."/>
            <person name="Brunak S."/>
            <person name="Ehrlich S.D."/>
        </authorList>
    </citation>
    <scope>NUCLEOTIDE SEQUENCE [LARGE SCALE GENOMIC DNA]</scope>
</reference>
<feature type="domain" description="Endonuclease YhcR N-terminal" evidence="3">
    <location>
        <begin position="54"/>
        <end position="160"/>
    </location>
</feature>
<proteinExistence type="predicted"/>
<evidence type="ECO:0000256" key="2">
    <source>
        <dbReference type="SAM" id="SignalP"/>
    </source>
</evidence>
<feature type="signal peptide" evidence="2">
    <location>
        <begin position="1"/>
        <end position="21"/>
    </location>
</feature>
<comment type="caution">
    <text evidence="4">The sequence shown here is derived from an EMBL/GenBank/DDBJ whole genome shotgun (WGS) entry which is preliminary data.</text>
</comment>
<evidence type="ECO:0000259" key="3">
    <source>
        <dbReference type="Pfam" id="PF19886"/>
    </source>
</evidence>
<dbReference type="PROSITE" id="PS51257">
    <property type="entry name" value="PROKAR_LIPOPROTEIN"/>
    <property type="match status" value="1"/>
</dbReference>
<organism evidence="4">
    <name type="scientific">Leyella stercorea CAG:629</name>
    <dbReference type="NCBI Taxonomy" id="1263103"/>
    <lineage>
        <taxon>Bacteria</taxon>
        <taxon>Pseudomonadati</taxon>
        <taxon>Bacteroidota</taxon>
        <taxon>Bacteroidia</taxon>
        <taxon>Bacteroidales</taxon>
        <taxon>Prevotellaceae</taxon>
        <taxon>Leyella</taxon>
    </lineage>
</organism>
<feature type="region of interest" description="Disordered" evidence="1">
    <location>
        <begin position="304"/>
        <end position="330"/>
    </location>
</feature>
<name>R7GZH4_9BACT</name>
<dbReference type="InterPro" id="IPR045939">
    <property type="entry name" value="YhcR_N"/>
</dbReference>
<sequence>MKKIFFSMLVATMTAFTFTSCEDVPAAYEIPGGGNGGNGGSTETVGNGTAENPYTVEDIKKSDAKGSNVFVKAYIVGFVPEKAIDDAKFTAEGCEAVSNVLIAASADETSVDNVMPVQLPVGDVRNAINLKDNPTNIKQEVVLCGNIEAYFGKTGLKSVVWAKLGDKEFGAKPGTEGGGTGITGTPKGTGTKDDPFNSVAANTEAAKLAANAVSEQGYYIKGKVVSVKEAFSAQYGNASFYISDDGKADGQFLVFRSLYLGNQKWTEGQANIQVGDEVVVYGKLTNYMGNTLETAQNTTYLVSVNGKTEGGSTGGEDKPGTGEDKPAGNGNIAIDGTTLTLSNPSVQAGATTVEMVPGDFYTENGTEVTTITLKDGTKIVFDANGEKNGPKYYTGANYSNIRVYKNNTITFEGSKAIAKIEFICDVDKNKNVNCVGNETATVVIDGKKMVYTNVFKEASGGGVQLRINKIVITYAK</sequence>
<feature type="compositionally biased region" description="Basic and acidic residues" evidence="1">
    <location>
        <begin position="315"/>
        <end position="326"/>
    </location>
</feature>
<feature type="compositionally biased region" description="Gly residues" evidence="1">
    <location>
        <begin position="31"/>
        <end position="40"/>
    </location>
</feature>
<accession>R7GZH4</accession>
<evidence type="ECO:0000313" key="4">
    <source>
        <dbReference type="EMBL" id="CDE32804.1"/>
    </source>
</evidence>
<dbReference type="EMBL" id="CBIT010000152">
    <property type="protein sequence ID" value="CDE32804.1"/>
    <property type="molecule type" value="Genomic_DNA"/>
</dbReference>
<keyword evidence="4" id="KW-0449">Lipoprotein</keyword>
<dbReference type="RefSeq" id="WP_022430563.1">
    <property type="nucleotide sequence ID" value="NZ_FR899271.1"/>
</dbReference>
<evidence type="ECO:0000256" key="1">
    <source>
        <dbReference type="SAM" id="MobiDB-lite"/>
    </source>
</evidence>
<gene>
    <name evidence="4" type="ORF">BN741_01405</name>
</gene>
<feature type="chain" id="PRO_5004434272" evidence="2">
    <location>
        <begin position="22"/>
        <end position="476"/>
    </location>
</feature>
<keyword evidence="2" id="KW-0732">Signal</keyword>
<feature type="region of interest" description="Disordered" evidence="1">
    <location>
        <begin position="172"/>
        <end position="193"/>
    </location>
</feature>